<organism evidence="7 8">
    <name type="scientific">Moraxella cuniculi</name>
    <dbReference type="NCBI Taxonomy" id="34061"/>
    <lineage>
        <taxon>Bacteria</taxon>
        <taxon>Pseudomonadati</taxon>
        <taxon>Pseudomonadota</taxon>
        <taxon>Gammaproteobacteria</taxon>
        <taxon>Moraxellales</taxon>
        <taxon>Moraxellaceae</taxon>
        <taxon>Moraxella</taxon>
    </lineage>
</organism>
<dbReference type="GO" id="GO:0090729">
    <property type="term" value="F:toxin activity"/>
    <property type="evidence" value="ECO:0007669"/>
    <property type="project" value="UniProtKB-KW"/>
</dbReference>
<proteinExistence type="predicted"/>
<dbReference type="InterPro" id="IPR025157">
    <property type="entry name" value="Hemagglutinin_rpt"/>
</dbReference>
<dbReference type="AlphaFoldDB" id="A0A3S4RM66"/>
<evidence type="ECO:0000256" key="5">
    <source>
        <dbReference type="SAM" id="MobiDB-lite"/>
    </source>
</evidence>
<dbReference type="Pfam" id="PF04829">
    <property type="entry name" value="PT-VENN"/>
    <property type="match status" value="1"/>
</dbReference>
<evidence type="ECO:0000256" key="1">
    <source>
        <dbReference type="ARBA" id="ARBA00004219"/>
    </source>
</evidence>
<evidence type="ECO:0000256" key="4">
    <source>
        <dbReference type="ARBA" id="ARBA00023026"/>
    </source>
</evidence>
<dbReference type="KEGG" id="mcun:NCTC10297_01933"/>
<protein>
    <recommendedName>
        <fullName evidence="6">VENN motif-containing domain-containing protein</fullName>
    </recommendedName>
</protein>
<feature type="compositionally biased region" description="Low complexity" evidence="5">
    <location>
        <begin position="439"/>
        <end position="452"/>
    </location>
</feature>
<keyword evidence="2" id="KW-0800">Toxin</keyword>
<dbReference type="RefSeq" id="WP_126331542.1">
    <property type="nucleotide sequence ID" value="NZ_LR134343.1"/>
</dbReference>
<comment type="subcellular location">
    <subcellularLocation>
        <location evidence="1">Target cell</location>
        <location evidence="1">Target cell cytoplasm</location>
    </subcellularLocation>
</comment>
<dbReference type="OrthoDB" id="6651667at2"/>
<dbReference type="InterPro" id="IPR006914">
    <property type="entry name" value="VENN_dom"/>
</dbReference>
<accession>A0A3S4RM66</accession>
<keyword evidence="3" id="KW-1266">Target cell cytoplasm</keyword>
<dbReference type="GO" id="GO:0003824">
    <property type="term" value="F:catalytic activity"/>
    <property type="evidence" value="ECO:0007669"/>
    <property type="project" value="UniProtKB-ARBA"/>
</dbReference>
<gene>
    <name evidence="7" type="ORF">NCTC10297_01933</name>
</gene>
<reference evidence="7 8" key="1">
    <citation type="submission" date="2018-12" db="EMBL/GenBank/DDBJ databases">
        <authorList>
            <consortium name="Pathogen Informatics"/>
        </authorList>
    </citation>
    <scope>NUCLEOTIDE SEQUENCE [LARGE SCALE GENOMIC DNA]</scope>
    <source>
        <strain evidence="7 8">NCTC10297</strain>
    </source>
</reference>
<name>A0A3S4RM66_9GAMM</name>
<evidence type="ECO:0000313" key="7">
    <source>
        <dbReference type="EMBL" id="VEG13950.1"/>
    </source>
</evidence>
<sequence length="947" mass="100824">MGKQRTQDDTTTKQTTYTGSTIAALDGSVTLISGNSLHVTNSDVIAQTKNSTNTASDKQTGNIFIEATDVTIESQNAINETSNHFTQKTTGVTASVSSSLVGDVQSIIALKDATKDTNSRRMQLMGGLAAVSKSYTLAKNLKNKNFGSIRAQATIGSQSTKSNSQSHQETNDAANIHADGNLIFDVKGKGDDSTLTVTGSNISVGQNLYNHVEGDVIYQASTQTSTQDSQNSSKGVGFGVYASANLSTDGLSSNSAGFTANANRAKGSSQEIATTHTNTQITVGGTTYNDIKGNLILDGANLSTQHLTGTVAKDLIINSRQDQYQYTYNQQQAGFSADVGFDGKPQNLSVNGGKTNIDISYAQVTNQSGIKANRSTLSVQGQGSFTGGYLITDKNQNQTNFTQGIQIQDIENHLNYEGDAISVGVGIGFNNKEQDNKNSESNQSNQASQNNENNQIKTSYNASLQGIGYGTIPPTNKTSTTHSAITDQAGLDYINTENFNQQQTQNQLNQIINNDFNKDKAIKELNAQVVITQAFDSERRKIKSEYAKKAEDYLKQAKDLPDDDPRKTELEAKAQKIQTNLRIFDSITSALYTPNSNGIIGDVARAASPELAYRIGQYFKENKLKNEIDGGNRPEEQSLQHLLAHAILGAAVSYATGNNPMTGALSAVGSEAVAPVLSNYLYGKKPNELSQDEKDTITSILSLTTAITTYTTTGGSVADAVNGAEIGRVGVEWNQGLILHGGALGEPNGVDVLRGTITGLMFDSNFDLTLNPKINYDGIGNNDPQAGVDLANKFSHSTGQPKVLAGYSVGGDAALRAGSPFGGGKWDLRVIAGARVNTSDGVDFVERLEINSGNSKRVIVVGIVGDINLANDGVPSVIGAPFGDRSYEAIVRAINRRHGSLNNFYAKFPNVIIQPSFGAHGGGGNSQEMQKAIIEGYKRLNARGIPR</sequence>
<evidence type="ECO:0000256" key="3">
    <source>
        <dbReference type="ARBA" id="ARBA00022913"/>
    </source>
</evidence>
<evidence type="ECO:0000259" key="6">
    <source>
        <dbReference type="Pfam" id="PF04829"/>
    </source>
</evidence>
<dbReference type="Proteomes" id="UP000274100">
    <property type="component" value="Chromosome"/>
</dbReference>
<feature type="domain" description="VENN motif-containing" evidence="6">
    <location>
        <begin position="686"/>
        <end position="734"/>
    </location>
</feature>
<dbReference type="Pfam" id="PF13332">
    <property type="entry name" value="Fil_haemagg_2"/>
    <property type="match status" value="1"/>
</dbReference>
<dbReference type="EMBL" id="LR134343">
    <property type="protein sequence ID" value="VEG13950.1"/>
    <property type="molecule type" value="Genomic_DNA"/>
</dbReference>
<evidence type="ECO:0000256" key="2">
    <source>
        <dbReference type="ARBA" id="ARBA00022656"/>
    </source>
</evidence>
<feature type="region of interest" description="Disordered" evidence="5">
    <location>
        <begin position="431"/>
        <end position="452"/>
    </location>
</feature>
<keyword evidence="4" id="KW-0843">Virulence</keyword>
<evidence type="ECO:0000313" key="8">
    <source>
        <dbReference type="Proteomes" id="UP000274100"/>
    </source>
</evidence>